<dbReference type="Proteomes" id="UP000886111">
    <property type="component" value="Unassembled WGS sequence"/>
</dbReference>
<dbReference type="SUPFAM" id="SSF56954">
    <property type="entry name" value="Outer membrane efflux proteins (OEP)"/>
    <property type="match status" value="1"/>
</dbReference>
<dbReference type="GO" id="GO:0015562">
    <property type="term" value="F:efflux transmembrane transporter activity"/>
    <property type="evidence" value="ECO:0007669"/>
    <property type="project" value="InterPro"/>
</dbReference>
<dbReference type="Pfam" id="PF02321">
    <property type="entry name" value="OEP"/>
    <property type="match status" value="2"/>
</dbReference>
<feature type="signal peptide" evidence="8">
    <location>
        <begin position="1"/>
        <end position="18"/>
    </location>
</feature>
<evidence type="ECO:0000256" key="7">
    <source>
        <dbReference type="ARBA" id="ARBA00023237"/>
    </source>
</evidence>
<accession>A0A7V5LJJ0</accession>
<keyword evidence="3" id="KW-0813">Transport</keyword>
<evidence type="ECO:0000256" key="1">
    <source>
        <dbReference type="ARBA" id="ARBA00004442"/>
    </source>
</evidence>
<keyword evidence="4" id="KW-1134">Transmembrane beta strand</keyword>
<keyword evidence="8" id="KW-0732">Signal</keyword>
<comment type="subcellular location">
    <subcellularLocation>
        <location evidence="1">Cell outer membrane</location>
    </subcellularLocation>
</comment>
<dbReference type="GO" id="GO:0015288">
    <property type="term" value="F:porin activity"/>
    <property type="evidence" value="ECO:0007669"/>
    <property type="project" value="TreeGrafter"/>
</dbReference>
<keyword evidence="7" id="KW-0998">Cell outer membrane</keyword>
<dbReference type="InterPro" id="IPR003423">
    <property type="entry name" value="OMP_efflux"/>
</dbReference>
<sequence>MRFIMILLVLLSFTFAQHQQLQVLIDQALKNNPALKARGHQSKAARALVESSGALPDPTVGFGLMNLPVNSFALDQEPMTGKQITFNQAVPFPGKLGLKETIARLQADKTLDMQKETELEIIYQVKTLYFKIFDLDRAIEVTEKNQIVLKNFIQIAQTRYTVGRGLQQDVLKAQVEYARFFDQLISLKEKREALTTQLNAVLNQPPNQNLAKTFIWEFKPLTVELDTLQFWLLKENPILLAWQKSIAQSNVKIHLAKKNFLPDFNVTVAYTQRDVLQSGMGGIDYFSAMIGLKIPLYFWKKQKNELQASRFQKEQTSQQLIDVKNQLLSALQDAYQRANKKAELIELYKSTIIPQGSQALNSAIAGYQNDKVDFLTLLNNLMVLFKYERLFYSLISEYYQQLAKIEYLSGKQIIK</sequence>
<reference evidence="9" key="1">
    <citation type="journal article" date="2020" name="mSystems">
        <title>Genome- and Community-Level Interaction Insights into Carbon Utilization and Element Cycling Functions of Hydrothermarchaeota in Hydrothermal Sediment.</title>
        <authorList>
            <person name="Zhou Z."/>
            <person name="Liu Y."/>
            <person name="Xu W."/>
            <person name="Pan J."/>
            <person name="Luo Z.H."/>
            <person name="Li M."/>
        </authorList>
    </citation>
    <scope>NUCLEOTIDE SEQUENCE [LARGE SCALE GENOMIC DNA]</scope>
    <source>
        <strain evidence="9">HyVt-76</strain>
    </source>
</reference>
<organism evidence="9">
    <name type="scientific">Caldithrix abyssi</name>
    <dbReference type="NCBI Taxonomy" id="187145"/>
    <lineage>
        <taxon>Bacteria</taxon>
        <taxon>Pseudomonadati</taxon>
        <taxon>Calditrichota</taxon>
        <taxon>Calditrichia</taxon>
        <taxon>Calditrichales</taxon>
        <taxon>Calditrichaceae</taxon>
        <taxon>Caldithrix</taxon>
    </lineage>
</organism>
<feature type="chain" id="PRO_5030541935" evidence="8">
    <location>
        <begin position="19"/>
        <end position="415"/>
    </location>
</feature>
<proteinExistence type="inferred from homology"/>
<keyword evidence="5" id="KW-0812">Transmembrane</keyword>
<dbReference type="InterPro" id="IPR051906">
    <property type="entry name" value="TolC-like"/>
</dbReference>
<evidence type="ECO:0000256" key="5">
    <source>
        <dbReference type="ARBA" id="ARBA00022692"/>
    </source>
</evidence>
<gene>
    <name evidence="9" type="ORF">ENL21_04635</name>
</gene>
<evidence type="ECO:0000256" key="3">
    <source>
        <dbReference type="ARBA" id="ARBA00022448"/>
    </source>
</evidence>
<evidence type="ECO:0000256" key="4">
    <source>
        <dbReference type="ARBA" id="ARBA00022452"/>
    </source>
</evidence>
<evidence type="ECO:0000313" key="9">
    <source>
        <dbReference type="EMBL" id="HHE55045.1"/>
    </source>
</evidence>
<dbReference type="Gene3D" id="1.20.1600.10">
    <property type="entry name" value="Outer membrane efflux proteins (OEP)"/>
    <property type="match status" value="1"/>
</dbReference>
<dbReference type="GO" id="GO:1990281">
    <property type="term" value="C:efflux pump complex"/>
    <property type="evidence" value="ECO:0007669"/>
    <property type="project" value="TreeGrafter"/>
</dbReference>
<keyword evidence="6" id="KW-0472">Membrane</keyword>
<comment type="caution">
    <text evidence="9">The sequence shown here is derived from an EMBL/GenBank/DDBJ whole genome shotgun (WGS) entry which is preliminary data.</text>
</comment>
<evidence type="ECO:0000256" key="6">
    <source>
        <dbReference type="ARBA" id="ARBA00023136"/>
    </source>
</evidence>
<dbReference type="PANTHER" id="PTHR30026:SF20">
    <property type="entry name" value="OUTER MEMBRANE PROTEIN TOLC"/>
    <property type="match status" value="1"/>
</dbReference>
<dbReference type="EMBL" id="DRTD01000345">
    <property type="protein sequence ID" value="HHE55045.1"/>
    <property type="molecule type" value="Genomic_DNA"/>
</dbReference>
<comment type="similarity">
    <text evidence="2">Belongs to the outer membrane factor (OMF) (TC 1.B.17) family.</text>
</comment>
<name>A0A7V5LJJ0_CALAY</name>
<dbReference type="GO" id="GO:0009279">
    <property type="term" value="C:cell outer membrane"/>
    <property type="evidence" value="ECO:0007669"/>
    <property type="project" value="UniProtKB-SubCell"/>
</dbReference>
<evidence type="ECO:0000256" key="8">
    <source>
        <dbReference type="SAM" id="SignalP"/>
    </source>
</evidence>
<protein>
    <submittedName>
        <fullName evidence="9">TolC family protein</fullName>
    </submittedName>
</protein>
<dbReference type="AlphaFoldDB" id="A0A7V5LJJ0"/>
<dbReference type="PANTHER" id="PTHR30026">
    <property type="entry name" value="OUTER MEMBRANE PROTEIN TOLC"/>
    <property type="match status" value="1"/>
</dbReference>
<evidence type="ECO:0000256" key="2">
    <source>
        <dbReference type="ARBA" id="ARBA00007613"/>
    </source>
</evidence>